<feature type="compositionally biased region" description="Low complexity" evidence="1">
    <location>
        <begin position="193"/>
        <end position="206"/>
    </location>
</feature>
<dbReference type="Pfam" id="PF13966">
    <property type="entry name" value="zf-RVT"/>
    <property type="match status" value="1"/>
</dbReference>
<sequence length="613" mass="70376">MEYEEELWRSFQQLKIGADQKAWVVHQDAQQQFEKDHRLCLVVKGLNHKHQNPGAMKNTLPKAWHLEGKIEGQVNDDGTVNFYFDTEHHLLTVLENGPYTFKGWMLPNVYRRHQIVKSIGSNLGQVEEVQILQPTATRPAHVWIKVLFDVDNCITLARKVQMMRVGDPIELEFRYQGYSSVPSAGPSLLQSHSSTSTTEIGESSGTQPTSPSRQLGPMITAPSQPRILHDTPPHQQVSMNTDLCQLGVTQDIPMIVAERNSKRKISDTDFLDQPTPSKQKTTQATAVEGLVTTRRKAQDPVSTLAKGEADMGMYRSKPRLVLGDFNDVKSNDEKMGGPKRSEASFNLFRRMLSVSGLHDIKTMGADWLDIYPKAYVQLLEWIGSDHRPLLVHTGDRKWKGYSTFRYDNRWRFNDELKKDMQNTWLSECQNLPGNKFHLALMEEEYWKTKSRIQCLHAGDKNTRFFHAKTKQRRSYNRINAIMDNSGQMRSNEEEIHKVIVDYFEHLPSITGVEDAISWLFTKNGNYSVKLGYYLIRQLSPPQHDMYALNLASTTNLFTNIWKQNAPPKIKHFWWRAVHNALPTADNLKKRKVTIDDTCQSCGEAPEDVNHLLF</sequence>
<evidence type="ECO:0000313" key="4">
    <source>
        <dbReference type="EMBL" id="CAD5324773.1"/>
    </source>
</evidence>
<dbReference type="InterPro" id="IPR025558">
    <property type="entry name" value="DUF4283"/>
</dbReference>
<dbReference type="InterPro" id="IPR026960">
    <property type="entry name" value="RVT-Znf"/>
</dbReference>
<name>A0A7G2EQ14_ARATH</name>
<proteinExistence type="predicted"/>
<dbReference type="InterPro" id="IPR036691">
    <property type="entry name" value="Endo/exonu/phosph_ase_sf"/>
</dbReference>
<protein>
    <submittedName>
        <fullName evidence="4">(thale cress) hypothetical protein</fullName>
    </submittedName>
</protein>
<dbReference type="Pfam" id="PF14111">
    <property type="entry name" value="DUF4283"/>
    <property type="match status" value="1"/>
</dbReference>
<evidence type="ECO:0000259" key="2">
    <source>
        <dbReference type="Pfam" id="PF13966"/>
    </source>
</evidence>
<feature type="region of interest" description="Disordered" evidence="1">
    <location>
        <begin position="184"/>
        <end position="226"/>
    </location>
</feature>
<dbReference type="EMBL" id="LR881468">
    <property type="protein sequence ID" value="CAD5324773.1"/>
    <property type="molecule type" value="Genomic_DNA"/>
</dbReference>
<feature type="domain" description="DUF4283" evidence="3">
    <location>
        <begin position="35"/>
        <end position="106"/>
    </location>
</feature>
<dbReference type="Proteomes" id="UP000516314">
    <property type="component" value="Chromosome 3"/>
</dbReference>
<accession>A0A7G2EQ14</accession>
<dbReference type="SUPFAM" id="SSF56219">
    <property type="entry name" value="DNase I-like"/>
    <property type="match status" value="1"/>
</dbReference>
<organism evidence="4 5">
    <name type="scientific">Arabidopsis thaliana</name>
    <name type="common">Mouse-ear cress</name>
    <dbReference type="NCBI Taxonomy" id="3702"/>
    <lineage>
        <taxon>Eukaryota</taxon>
        <taxon>Viridiplantae</taxon>
        <taxon>Streptophyta</taxon>
        <taxon>Embryophyta</taxon>
        <taxon>Tracheophyta</taxon>
        <taxon>Spermatophyta</taxon>
        <taxon>Magnoliopsida</taxon>
        <taxon>eudicotyledons</taxon>
        <taxon>Gunneridae</taxon>
        <taxon>Pentapetalae</taxon>
        <taxon>rosids</taxon>
        <taxon>malvids</taxon>
        <taxon>Brassicales</taxon>
        <taxon>Brassicaceae</taxon>
        <taxon>Camelineae</taxon>
        <taxon>Arabidopsis</taxon>
    </lineage>
</organism>
<gene>
    <name evidence="4" type="ORF">AT9943_LOCUS12655</name>
</gene>
<feature type="domain" description="Reverse transcriptase zinc-binding" evidence="2">
    <location>
        <begin position="552"/>
        <end position="613"/>
    </location>
</feature>
<evidence type="ECO:0000259" key="3">
    <source>
        <dbReference type="Pfam" id="PF14111"/>
    </source>
</evidence>
<dbReference type="AlphaFoldDB" id="A0A7G2EQ14"/>
<evidence type="ECO:0000256" key="1">
    <source>
        <dbReference type="SAM" id="MobiDB-lite"/>
    </source>
</evidence>
<reference evidence="4 5" key="1">
    <citation type="submission" date="2020-09" db="EMBL/GenBank/DDBJ databases">
        <authorList>
            <person name="Ashkenazy H."/>
        </authorList>
    </citation>
    <scope>NUCLEOTIDE SEQUENCE [LARGE SCALE GENOMIC DNA]</scope>
    <source>
        <strain evidence="5">cv. Cdm-0</strain>
    </source>
</reference>
<evidence type="ECO:0000313" key="5">
    <source>
        <dbReference type="Proteomes" id="UP000516314"/>
    </source>
</evidence>